<name>A0A1G7HPI0_9FIRM</name>
<evidence type="ECO:0000313" key="9">
    <source>
        <dbReference type="Proteomes" id="UP000243333"/>
    </source>
</evidence>
<organism evidence="8 9">
    <name type="scientific">Sporolituus thermophilus DSM 23256</name>
    <dbReference type="NCBI Taxonomy" id="1123285"/>
    <lineage>
        <taxon>Bacteria</taxon>
        <taxon>Bacillati</taxon>
        <taxon>Bacillota</taxon>
        <taxon>Negativicutes</taxon>
        <taxon>Selenomonadales</taxon>
        <taxon>Sporomusaceae</taxon>
        <taxon>Sporolituus</taxon>
    </lineage>
</organism>
<protein>
    <submittedName>
        <fullName evidence="8">Sugar phosphate permease</fullName>
    </submittedName>
</protein>
<comment type="subcellular location">
    <subcellularLocation>
        <location evidence="1">Cell membrane</location>
        <topology evidence="1">Multi-pass membrane protein</topology>
    </subcellularLocation>
</comment>
<dbReference type="PANTHER" id="PTHR43826:SF3">
    <property type="entry name" value="GLUCOSE-6-PHOSPHATE EXCHANGER SLC37A4"/>
    <property type="match status" value="1"/>
</dbReference>
<dbReference type="InterPro" id="IPR036259">
    <property type="entry name" value="MFS_trans_sf"/>
</dbReference>
<feature type="transmembrane region" description="Helical" evidence="6">
    <location>
        <begin position="332"/>
        <end position="354"/>
    </location>
</feature>
<keyword evidence="4 6" id="KW-1133">Transmembrane helix</keyword>
<dbReference type="GO" id="GO:0035435">
    <property type="term" value="P:phosphate ion transmembrane transport"/>
    <property type="evidence" value="ECO:0007669"/>
    <property type="project" value="TreeGrafter"/>
</dbReference>
<evidence type="ECO:0000256" key="1">
    <source>
        <dbReference type="ARBA" id="ARBA00004651"/>
    </source>
</evidence>
<dbReference type="Proteomes" id="UP000243333">
    <property type="component" value="Unassembled WGS sequence"/>
</dbReference>
<proteinExistence type="predicted"/>
<feature type="transmembrane region" description="Helical" evidence="6">
    <location>
        <begin position="366"/>
        <end position="389"/>
    </location>
</feature>
<feature type="transmembrane region" description="Helical" evidence="6">
    <location>
        <begin position="275"/>
        <end position="295"/>
    </location>
</feature>
<evidence type="ECO:0000256" key="5">
    <source>
        <dbReference type="ARBA" id="ARBA00023136"/>
    </source>
</evidence>
<dbReference type="PIRSF" id="PIRSF002808">
    <property type="entry name" value="Hexose_phosphate_transp"/>
    <property type="match status" value="1"/>
</dbReference>
<keyword evidence="5 6" id="KW-0472">Membrane</keyword>
<dbReference type="InterPro" id="IPR051337">
    <property type="entry name" value="OPA_Antiporter"/>
</dbReference>
<dbReference type="RefSeq" id="WP_245690200.1">
    <property type="nucleotide sequence ID" value="NZ_FNBU01000001.1"/>
</dbReference>
<feature type="transmembrane region" description="Helical" evidence="6">
    <location>
        <begin position="409"/>
        <end position="431"/>
    </location>
</feature>
<dbReference type="Gene3D" id="1.20.1250.20">
    <property type="entry name" value="MFS general substrate transporter like domains"/>
    <property type="match status" value="2"/>
</dbReference>
<dbReference type="InterPro" id="IPR011701">
    <property type="entry name" value="MFS"/>
</dbReference>
<dbReference type="SUPFAM" id="SSF103473">
    <property type="entry name" value="MFS general substrate transporter"/>
    <property type="match status" value="1"/>
</dbReference>
<evidence type="ECO:0000256" key="6">
    <source>
        <dbReference type="SAM" id="Phobius"/>
    </source>
</evidence>
<feature type="transmembrane region" description="Helical" evidence="6">
    <location>
        <begin position="60"/>
        <end position="76"/>
    </location>
</feature>
<dbReference type="InterPro" id="IPR020846">
    <property type="entry name" value="MFS_dom"/>
</dbReference>
<dbReference type="AlphaFoldDB" id="A0A1G7HPI0"/>
<accession>A0A1G7HPI0</accession>
<feature type="domain" description="Major facilitator superfamily (MFS) profile" evidence="7">
    <location>
        <begin position="17"/>
        <end position="436"/>
    </location>
</feature>
<keyword evidence="3 6" id="KW-0812">Transmembrane</keyword>
<sequence length="449" mass="48949">MITTAIMQEYHRRRWLIWLPLALAFLTPYFHRTVMGVVTDNLMRDFAIERASEMGNLASIYFYTYAVMQLPAGILTDRFGPRLIVTAALVTASLGAFFFSWSGSIAGLYAGRFFASLGVSLIYVSIVKIHAEWFRLREFGTMTGLIVVAGSAGFLLSATPLAYVVDAFGWRTAFVLIGCYSMLMAGFCWLMVRDRPVDVGLPSLAEIEGIERDAGSQQVNGRSGIGRALKTVLGNPHTWWPVLAAVAIYGVYMAFMGIWAVPYFMQVYGMPRTEAANYIMAMALGTMVGGPLLGVISDRLGLRRGPYIWNTVFFLAVWLVLTVWNGGKPPVWALYPLCFGIGLGVSGVNMAVACTKEVNPPELTGIAAGVGNSGGFVGAALMQPAFGWVLDRQWQGAMEHGVRIYSQQAFQVAFGGCALVLVLGLLCTLMIKETGCRNISRELARTVVG</sequence>
<dbReference type="GO" id="GO:0005886">
    <property type="term" value="C:plasma membrane"/>
    <property type="evidence" value="ECO:0007669"/>
    <property type="project" value="UniProtKB-SubCell"/>
</dbReference>
<dbReference type="GO" id="GO:0061513">
    <property type="term" value="F:glucose 6-phosphate:phosphate antiporter activity"/>
    <property type="evidence" value="ECO:0007669"/>
    <property type="project" value="TreeGrafter"/>
</dbReference>
<reference evidence="9" key="1">
    <citation type="submission" date="2016-10" db="EMBL/GenBank/DDBJ databases">
        <authorList>
            <person name="Varghese N."/>
            <person name="Submissions S."/>
        </authorList>
    </citation>
    <scope>NUCLEOTIDE SEQUENCE [LARGE SCALE GENOMIC DNA]</scope>
    <source>
        <strain evidence="9">DSM 23256</strain>
    </source>
</reference>
<evidence type="ECO:0000259" key="7">
    <source>
        <dbReference type="PROSITE" id="PS50850"/>
    </source>
</evidence>
<feature type="transmembrane region" description="Helical" evidence="6">
    <location>
        <begin position="168"/>
        <end position="192"/>
    </location>
</feature>
<evidence type="ECO:0000256" key="3">
    <source>
        <dbReference type="ARBA" id="ARBA00022692"/>
    </source>
</evidence>
<feature type="transmembrane region" description="Helical" evidence="6">
    <location>
        <begin position="239"/>
        <end position="263"/>
    </location>
</feature>
<evidence type="ECO:0000256" key="2">
    <source>
        <dbReference type="ARBA" id="ARBA00022448"/>
    </source>
</evidence>
<dbReference type="EMBL" id="FNBU01000001">
    <property type="protein sequence ID" value="SDF02387.1"/>
    <property type="molecule type" value="Genomic_DNA"/>
</dbReference>
<dbReference type="PANTHER" id="PTHR43826">
    <property type="entry name" value="GLUCOSE-6-PHOSPHATE EXCHANGER SLC37A4"/>
    <property type="match status" value="1"/>
</dbReference>
<evidence type="ECO:0000256" key="4">
    <source>
        <dbReference type="ARBA" id="ARBA00022989"/>
    </source>
</evidence>
<evidence type="ECO:0000313" key="8">
    <source>
        <dbReference type="EMBL" id="SDF02387.1"/>
    </source>
</evidence>
<dbReference type="InterPro" id="IPR000849">
    <property type="entry name" value="Sugar_P_transporter"/>
</dbReference>
<keyword evidence="9" id="KW-1185">Reference proteome</keyword>
<gene>
    <name evidence="8" type="ORF">SAMN05660235_00191</name>
</gene>
<keyword evidence="2" id="KW-0813">Transport</keyword>
<dbReference type="STRING" id="1123285.SAMN05660235_00191"/>
<feature type="transmembrane region" description="Helical" evidence="6">
    <location>
        <begin position="107"/>
        <end position="127"/>
    </location>
</feature>
<feature type="transmembrane region" description="Helical" evidence="6">
    <location>
        <begin position="307"/>
        <end position="326"/>
    </location>
</feature>
<feature type="transmembrane region" description="Helical" evidence="6">
    <location>
        <begin position="139"/>
        <end position="162"/>
    </location>
</feature>
<dbReference type="PROSITE" id="PS50850">
    <property type="entry name" value="MFS"/>
    <property type="match status" value="1"/>
</dbReference>
<feature type="transmembrane region" description="Helical" evidence="6">
    <location>
        <begin position="83"/>
        <end position="101"/>
    </location>
</feature>
<dbReference type="Pfam" id="PF07690">
    <property type="entry name" value="MFS_1"/>
    <property type="match status" value="1"/>
</dbReference>